<proteinExistence type="predicted"/>
<organism evidence="2">
    <name type="scientific">Blastobotrys adeninivorans</name>
    <name type="common">Yeast</name>
    <name type="synonym">Arxula adeninivorans</name>
    <dbReference type="NCBI Taxonomy" id="409370"/>
    <lineage>
        <taxon>Eukaryota</taxon>
        <taxon>Fungi</taxon>
        <taxon>Dikarya</taxon>
        <taxon>Ascomycota</taxon>
        <taxon>Saccharomycotina</taxon>
        <taxon>Dipodascomycetes</taxon>
        <taxon>Dipodascales</taxon>
        <taxon>Trichomonascaceae</taxon>
        <taxon>Blastobotrys</taxon>
    </lineage>
</organism>
<keyword evidence="1" id="KW-0732">Signal</keyword>
<reference evidence="2" key="1">
    <citation type="submission" date="2014-02" db="EMBL/GenBank/DDBJ databases">
        <authorList>
            <person name="Genoscope - CEA"/>
        </authorList>
    </citation>
    <scope>NUCLEOTIDE SEQUENCE</scope>
    <source>
        <strain evidence="2">LS3</strain>
    </source>
</reference>
<protein>
    <submittedName>
        <fullName evidence="2">ARAD1B23925p</fullName>
    </submittedName>
</protein>
<evidence type="ECO:0000313" key="2">
    <source>
        <dbReference type="EMBL" id="CDP36915.1"/>
    </source>
</evidence>
<dbReference type="EMBL" id="HG937692">
    <property type="protein sequence ID" value="CDP36915.1"/>
    <property type="molecule type" value="Genomic_DNA"/>
</dbReference>
<sequence>MHFSLLAAVIPVALAASTGGGGNAQVFFPFPTVGGLDATSVGSSDGTTTYIAQCPASSASGCSLAGPYTLEQASDSAKNTVQLKGYTQVQDCSVGKSTAVCTIKNSGDLVANASKSEVYTLVDARLSAGFVTATLSNDLKITTMDLSSYTKSGANPTLVAQLSSMANAGPEETGANSTGSSSGAQGLTPPSATSAYAIAGAAVAAFAYVLF</sequence>
<accession>A0A060T705</accession>
<feature type="signal peptide" evidence="1">
    <location>
        <begin position="1"/>
        <end position="15"/>
    </location>
</feature>
<evidence type="ECO:0000256" key="1">
    <source>
        <dbReference type="SAM" id="SignalP"/>
    </source>
</evidence>
<gene>
    <name evidence="2" type="ORF">GNLVRS02_ARAD1B23925g</name>
</gene>
<feature type="chain" id="PRO_5012700699" evidence="1">
    <location>
        <begin position="16"/>
        <end position="211"/>
    </location>
</feature>
<reference evidence="2" key="2">
    <citation type="submission" date="2014-06" db="EMBL/GenBank/DDBJ databases">
        <title>The complete genome of Blastobotrys (Arxula) adeninivorans LS3 - a yeast of biotechnological interest.</title>
        <authorList>
            <person name="Kunze G."/>
            <person name="Gaillardin C."/>
            <person name="Czernicka M."/>
            <person name="Durrens P."/>
            <person name="Martin T."/>
            <person name="Boer E."/>
            <person name="Gabaldon T."/>
            <person name="Cruz J."/>
            <person name="Talla E."/>
            <person name="Marck C."/>
            <person name="Goffeau A."/>
            <person name="Barbe V."/>
            <person name="Baret P."/>
            <person name="Baronian K."/>
            <person name="Beier S."/>
            <person name="Bleykasten C."/>
            <person name="Bode R."/>
            <person name="Casaregola S."/>
            <person name="Despons L."/>
            <person name="Fairhead C."/>
            <person name="Giersberg M."/>
            <person name="Gierski P."/>
            <person name="Hahnel U."/>
            <person name="Hartmann A."/>
            <person name="Jankowska D."/>
            <person name="Jubin C."/>
            <person name="Jung P."/>
            <person name="Lafontaine I."/>
            <person name="Leh-Louis V."/>
            <person name="Lemaire M."/>
            <person name="Marcet-Houben M."/>
            <person name="Mascher M."/>
            <person name="Morel G."/>
            <person name="Richard G.-F."/>
            <person name="Riechen J."/>
            <person name="Sacerdot C."/>
            <person name="Sarkar A."/>
            <person name="Savel G."/>
            <person name="Schacherer J."/>
            <person name="Sherman D."/>
            <person name="Straub M.-L."/>
            <person name="Stein N."/>
            <person name="Thierry A."/>
            <person name="Trautwein-Schult A."/>
            <person name="Westhof E."/>
            <person name="Worch S."/>
            <person name="Dujon B."/>
            <person name="Souciet J.-L."/>
            <person name="Wincker P."/>
            <person name="Scholz U."/>
            <person name="Neuveglise N."/>
        </authorList>
    </citation>
    <scope>NUCLEOTIDE SEQUENCE</scope>
    <source>
        <strain evidence="2">LS3</strain>
    </source>
</reference>
<name>A0A060T705_BLAAD</name>
<dbReference type="AlphaFoldDB" id="A0A060T705"/>